<dbReference type="AlphaFoldDB" id="A0A1G8AMZ9"/>
<organism evidence="2 3">
    <name type="scientific">Pelagibacterium luteolum</name>
    <dbReference type="NCBI Taxonomy" id="440168"/>
    <lineage>
        <taxon>Bacteria</taxon>
        <taxon>Pseudomonadati</taxon>
        <taxon>Pseudomonadota</taxon>
        <taxon>Alphaproteobacteria</taxon>
        <taxon>Hyphomicrobiales</taxon>
        <taxon>Devosiaceae</taxon>
        <taxon>Pelagibacterium</taxon>
    </lineage>
</organism>
<evidence type="ECO:0000313" key="2">
    <source>
        <dbReference type="EMBL" id="SDH22223.1"/>
    </source>
</evidence>
<evidence type="ECO:0000313" key="3">
    <source>
        <dbReference type="Proteomes" id="UP000199495"/>
    </source>
</evidence>
<protein>
    <submittedName>
        <fullName evidence="2">HTH-type transcriptional regulator / antitoxin HipB</fullName>
    </submittedName>
</protein>
<dbReference type="OrthoDB" id="7361823at2"/>
<dbReference type="InterPro" id="IPR001387">
    <property type="entry name" value="Cro/C1-type_HTH"/>
</dbReference>
<dbReference type="EMBL" id="FNCS01000034">
    <property type="protein sequence ID" value="SDH22223.1"/>
    <property type="molecule type" value="Genomic_DNA"/>
</dbReference>
<gene>
    <name evidence="2" type="ORF">SAMN04487974_13410</name>
</gene>
<accession>A0A1G8AMZ9</accession>
<feature type="domain" description="HTH cro/C1-type" evidence="1">
    <location>
        <begin position="15"/>
        <end position="67"/>
    </location>
</feature>
<proteinExistence type="predicted"/>
<dbReference type="GO" id="GO:0003677">
    <property type="term" value="F:DNA binding"/>
    <property type="evidence" value="ECO:0007669"/>
    <property type="project" value="InterPro"/>
</dbReference>
<dbReference type="SMART" id="SM00530">
    <property type="entry name" value="HTH_XRE"/>
    <property type="match status" value="1"/>
</dbReference>
<dbReference type="PROSITE" id="PS50943">
    <property type="entry name" value="HTH_CROC1"/>
    <property type="match status" value="1"/>
</dbReference>
<dbReference type="Pfam" id="PF01381">
    <property type="entry name" value="HTH_3"/>
    <property type="match status" value="1"/>
</dbReference>
<name>A0A1G8AMZ9_9HYPH</name>
<sequence length="80" mass="9018">MSDIARTPAQLGAVIRRQRKRKGLSQTQLAEKTQLRQASISQLENGELQLKTLMEVLAALNLELVVQERTRASQSIEDLF</sequence>
<dbReference type="SUPFAM" id="SSF47413">
    <property type="entry name" value="lambda repressor-like DNA-binding domains"/>
    <property type="match status" value="1"/>
</dbReference>
<dbReference type="Proteomes" id="UP000199495">
    <property type="component" value="Unassembled WGS sequence"/>
</dbReference>
<dbReference type="CDD" id="cd00093">
    <property type="entry name" value="HTH_XRE"/>
    <property type="match status" value="1"/>
</dbReference>
<dbReference type="STRING" id="440168.SAMN04487974_13410"/>
<evidence type="ECO:0000259" key="1">
    <source>
        <dbReference type="PROSITE" id="PS50943"/>
    </source>
</evidence>
<reference evidence="2 3" key="1">
    <citation type="submission" date="2016-10" db="EMBL/GenBank/DDBJ databases">
        <authorList>
            <person name="de Groot N.N."/>
        </authorList>
    </citation>
    <scope>NUCLEOTIDE SEQUENCE [LARGE SCALE GENOMIC DNA]</scope>
    <source>
        <strain evidence="2 3">CGMCC 1.10267</strain>
    </source>
</reference>
<dbReference type="Gene3D" id="1.10.260.40">
    <property type="entry name" value="lambda repressor-like DNA-binding domains"/>
    <property type="match status" value="1"/>
</dbReference>
<keyword evidence="3" id="KW-1185">Reference proteome</keyword>
<dbReference type="InterPro" id="IPR010982">
    <property type="entry name" value="Lambda_DNA-bd_dom_sf"/>
</dbReference>
<dbReference type="RefSeq" id="WP_090600393.1">
    <property type="nucleotide sequence ID" value="NZ_FNCS01000034.1"/>
</dbReference>